<proteinExistence type="predicted"/>
<dbReference type="RefSeq" id="WP_069023974.1">
    <property type="nucleotide sequence ID" value="NZ_LVJZ01000003.1"/>
</dbReference>
<dbReference type="AlphaFoldDB" id="A0A1E2UL76"/>
<evidence type="ECO:0000313" key="2">
    <source>
        <dbReference type="EMBL" id="ODB95295.1"/>
    </source>
</evidence>
<keyword evidence="1" id="KW-0732">Signal</keyword>
<reference evidence="2 3" key="1">
    <citation type="submission" date="2016-03" db="EMBL/GenBank/DDBJ databases">
        <title>Chemosynthetic sulphur-oxidizing symbionts of marine invertebrate animals are capable of nitrogen fixation.</title>
        <authorList>
            <person name="Petersen J.M."/>
            <person name="Kemper A."/>
            <person name="Gruber-Vodicka H."/>
            <person name="Cardini U."/>
            <person name="Geest Mvander."/>
            <person name="Kleiner M."/>
            <person name="Bulgheresi S."/>
            <person name="Fussmann M."/>
            <person name="Herbold C."/>
            <person name="Seah B.K.B."/>
            <person name="Antony C.Paul."/>
            <person name="Liu D."/>
            <person name="Belitz A."/>
            <person name="Weber M."/>
        </authorList>
    </citation>
    <scope>NUCLEOTIDE SEQUENCE [LARGE SCALE GENOMIC DNA]</scope>
    <source>
        <strain evidence="2">G_D</strain>
    </source>
</reference>
<evidence type="ECO:0000256" key="1">
    <source>
        <dbReference type="SAM" id="SignalP"/>
    </source>
</evidence>
<comment type="caution">
    <text evidence="2">The sequence shown here is derived from an EMBL/GenBank/DDBJ whole genome shotgun (WGS) entry which is preliminary data.</text>
</comment>
<dbReference type="Proteomes" id="UP000094849">
    <property type="component" value="Unassembled WGS sequence"/>
</dbReference>
<gene>
    <name evidence="2" type="ORF">A3196_00045</name>
</gene>
<accession>A0A1E2UL76</accession>
<protein>
    <submittedName>
        <fullName evidence="2">Uncharacterized protein</fullName>
    </submittedName>
</protein>
<evidence type="ECO:0000313" key="3">
    <source>
        <dbReference type="Proteomes" id="UP000094849"/>
    </source>
</evidence>
<dbReference type="STRING" id="1818881.A3196_00045"/>
<name>A0A1E2UL76_9GAMM</name>
<organism evidence="2 3">
    <name type="scientific">Candidatus Thiodiazotropha endoloripes</name>
    <dbReference type="NCBI Taxonomy" id="1818881"/>
    <lineage>
        <taxon>Bacteria</taxon>
        <taxon>Pseudomonadati</taxon>
        <taxon>Pseudomonadota</taxon>
        <taxon>Gammaproteobacteria</taxon>
        <taxon>Chromatiales</taxon>
        <taxon>Sedimenticolaceae</taxon>
        <taxon>Candidatus Thiodiazotropha</taxon>
    </lineage>
</organism>
<feature type="signal peptide" evidence="1">
    <location>
        <begin position="1"/>
        <end position="16"/>
    </location>
</feature>
<sequence length="169" mass="19026">MRNVIFILFLTWSSHAFCLNLEPAKSVLGVPWNSSEAEAMKILGSPNGYFQATKHKKLVFYGKSVVLLFKRGKLKGFRYYEACCRALYQMSVSINSKYSKEPILLDGVKLSGSSFQNLNRSLSYELGSPDYRAEIATDEVTIELGFTSSGYPGKAEEFHFSSIEVDYDL</sequence>
<dbReference type="EMBL" id="LVJZ01000003">
    <property type="protein sequence ID" value="ODB95295.1"/>
    <property type="molecule type" value="Genomic_DNA"/>
</dbReference>
<keyword evidence="3" id="KW-1185">Reference proteome</keyword>
<feature type="chain" id="PRO_5009118985" evidence="1">
    <location>
        <begin position="17"/>
        <end position="169"/>
    </location>
</feature>